<dbReference type="GeneTree" id="ENSGT00940000163911"/>
<dbReference type="Gene3D" id="3.10.100.10">
    <property type="entry name" value="Mannose-Binding Protein A, subunit A"/>
    <property type="match status" value="1"/>
</dbReference>
<dbReference type="InterPro" id="IPR016187">
    <property type="entry name" value="CTDL_fold"/>
</dbReference>
<dbReference type="RefSeq" id="XP_007568350.1">
    <property type="nucleotide sequence ID" value="XM_007568288.1"/>
</dbReference>
<dbReference type="Pfam" id="PF00059">
    <property type="entry name" value="Lectin_C"/>
    <property type="match status" value="1"/>
</dbReference>
<dbReference type="GeneID" id="103149233"/>
<feature type="domain" description="C-type lectin" evidence="1">
    <location>
        <begin position="96"/>
        <end position="193"/>
    </location>
</feature>
<dbReference type="Ensembl" id="ENSPFOT00000014625.2">
    <property type="protein sequence ID" value="ENSPFOP00000014603.2"/>
    <property type="gene ID" value="ENSPFOG00000014565.2"/>
</dbReference>
<dbReference type="SUPFAM" id="SSF56436">
    <property type="entry name" value="C-type lectin-like"/>
    <property type="match status" value="1"/>
</dbReference>
<protein>
    <submittedName>
        <fullName evidence="2">Secretory phospholipase A2 receptor-like</fullName>
    </submittedName>
</protein>
<evidence type="ECO:0000313" key="3">
    <source>
        <dbReference type="Proteomes" id="UP000028760"/>
    </source>
</evidence>
<dbReference type="SMART" id="SM00034">
    <property type="entry name" value="CLECT"/>
    <property type="match status" value="1"/>
</dbReference>
<evidence type="ECO:0000313" key="2">
    <source>
        <dbReference type="Ensembl" id="ENSPFOP00000014603.2"/>
    </source>
</evidence>
<dbReference type="OMA" id="ICEFRRF"/>
<accession>A0A087Y9A0</accession>
<dbReference type="InterPro" id="IPR001304">
    <property type="entry name" value="C-type_lectin-like"/>
</dbReference>
<sequence length="236" mass="27384">MVDLLCISRRASFHFHFTVIGQWEFFIEHTGCKMTSLEEKTVTVTSPCCSSTKFLVVLGENMPQKSCIFILLHLLFPSACGQLPDLRHRIIQQYNEQKSWSEVQSICRYKHTDLIIIRNEEENQALDGRQGWIGLYQDDNMSPWKWSSGDEIATFLNWDVGEPDLDQKCAYKAAITSSGRDDICEFRRFYICYGERLVLVKESKTWEEALEHCRSLHNINSFDLATLITPDDHDFA</sequence>
<proteinExistence type="predicted"/>
<dbReference type="InterPro" id="IPR016186">
    <property type="entry name" value="C-type_lectin-like/link_sf"/>
</dbReference>
<reference evidence="2" key="2">
    <citation type="submission" date="2025-08" db="UniProtKB">
        <authorList>
            <consortium name="Ensembl"/>
        </authorList>
    </citation>
    <scope>IDENTIFICATION</scope>
</reference>
<dbReference type="STRING" id="48698.ENSPFOP00000014603"/>
<dbReference type="EMBL" id="AYCK01012458">
    <property type="status" value="NOT_ANNOTATED_CDS"/>
    <property type="molecule type" value="Genomic_DNA"/>
</dbReference>
<keyword evidence="3" id="KW-1185">Reference proteome</keyword>
<reference evidence="2" key="3">
    <citation type="submission" date="2025-09" db="UniProtKB">
        <authorList>
            <consortium name="Ensembl"/>
        </authorList>
    </citation>
    <scope>IDENTIFICATION</scope>
</reference>
<dbReference type="PROSITE" id="PS50041">
    <property type="entry name" value="C_TYPE_LECTIN_2"/>
    <property type="match status" value="1"/>
</dbReference>
<dbReference type="PANTHER" id="PTHR45784:SF8">
    <property type="entry name" value="C-TYPE MANNOSE RECEPTOR 2-RELATED"/>
    <property type="match status" value="1"/>
</dbReference>
<reference evidence="3" key="1">
    <citation type="submission" date="2013-10" db="EMBL/GenBank/DDBJ databases">
        <authorList>
            <person name="Schartl M."/>
            <person name="Warren W."/>
        </authorList>
    </citation>
    <scope>NUCLEOTIDE SEQUENCE [LARGE SCALE GENOMIC DNA]</scope>
    <source>
        <strain evidence="3">female</strain>
    </source>
</reference>
<dbReference type="EMBL" id="AYCK01012456">
    <property type="status" value="NOT_ANNOTATED_CDS"/>
    <property type="molecule type" value="Genomic_DNA"/>
</dbReference>
<dbReference type="Proteomes" id="UP000028760">
    <property type="component" value="Unassembled WGS sequence"/>
</dbReference>
<evidence type="ECO:0000259" key="1">
    <source>
        <dbReference type="PROSITE" id="PS50041"/>
    </source>
</evidence>
<dbReference type="PANTHER" id="PTHR45784">
    <property type="entry name" value="C-TYPE LECTIN DOMAIN FAMILY 20 MEMBER A-RELATED"/>
    <property type="match status" value="1"/>
</dbReference>
<dbReference type="KEGG" id="pfor:103149233"/>
<dbReference type="AlphaFoldDB" id="A0A087Y9A0"/>
<name>A0A087Y9A0_POEFO</name>
<dbReference type="EMBL" id="AYCK01012457">
    <property type="status" value="NOT_ANNOTATED_CDS"/>
    <property type="molecule type" value="Genomic_DNA"/>
</dbReference>
<organism evidence="2 3">
    <name type="scientific">Poecilia formosa</name>
    <name type="common">Amazon molly</name>
    <name type="synonym">Limia formosa</name>
    <dbReference type="NCBI Taxonomy" id="48698"/>
    <lineage>
        <taxon>Eukaryota</taxon>
        <taxon>Metazoa</taxon>
        <taxon>Chordata</taxon>
        <taxon>Craniata</taxon>
        <taxon>Vertebrata</taxon>
        <taxon>Euteleostomi</taxon>
        <taxon>Actinopterygii</taxon>
        <taxon>Neopterygii</taxon>
        <taxon>Teleostei</taxon>
        <taxon>Neoteleostei</taxon>
        <taxon>Acanthomorphata</taxon>
        <taxon>Ovalentaria</taxon>
        <taxon>Atherinomorphae</taxon>
        <taxon>Cyprinodontiformes</taxon>
        <taxon>Poeciliidae</taxon>
        <taxon>Poeciliinae</taxon>
        <taxon>Poecilia</taxon>
    </lineage>
</organism>